<dbReference type="EMBL" id="CAVMBE010000015">
    <property type="protein sequence ID" value="CAK3951543.1"/>
    <property type="molecule type" value="Genomic_DNA"/>
</dbReference>
<dbReference type="PANTHER" id="PTHR11717:SF7">
    <property type="entry name" value="LOW MOLECULAR WEIGHT PHOSPHOTYROSINE PROTEIN PHOSPHATASE"/>
    <property type="match status" value="1"/>
</dbReference>
<keyword evidence="7" id="KW-1185">Reference proteome</keyword>
<evidence type="ECO:0000313" key="6">
    <source>
        <dbReference type="EMBL" id="CAK3951543.1"/>
    </source>
</evidence>
<organism evidence="6 7">
    <name type="scientific">Lecanosticta acicola</name>
    <dbReference type="NCBI Taxonomy" id="111012"/>
    <lineage>
        <taxon>Eukaryota</taxon>
        <taxon>Fungi</taxon>
        <taxon>Dikarya</taxon>
        <taxon>Ascomycota</taxon>
        <taxon>Pezizomycotina</taxon>
        <taxon>Dothideomycetes</taxon>
        <taxon>Dothideomycetidae</taxon>
        <taxon>Mycosphaerellales</taxon>
        <taxon>Mycosphaerellaceae</taxon>
        <taxon>Lecanosticta</taxon>
    </lineage>
</organism>
<dbReference type="GO" id="GO:0004725">
    <property type="term" value="F:protein tyrosine phosphatase activity"/>
    <property type="evidence" value="ECO:0007669"/>
    <property type="project" value="InterPro"/>
</dbReference>
<dbReference type="SUPFAM" id="SSF52788">
    <property type="entry name" value="Phosphotyrosine protein phosphatases I"/>
    <property type="match status" value="1"/>
</dbReference>
<dbReference type="InterPro" id="IPR023485">
    <property type="entry name" value="Ptyr_pPase"/>
</dbReference>
<dbReference type="Pfam" id="PF01451">
    <property type="entry name" value="LMWPc"/>
    <property type="match status" value="1"/>
</dbReference>
<dbReference type="InterPro" id="IPR050438">
    <property type="entry name" value="LMW_PTPase"/>
</dbReference>
<feature type="active site" description="Nucleophile" evidence="4">
    <location>
        <position position="17"/>
    </location>
</feature>
<evidence type="ECO:0000313" key="7">
    <source>
        <dbReference type="Proteomes" id="UP001296104"/>
    </source>
</evidence>
<comment type="similarity">
    <text evidence="1">Belongs to the low molecular weight phosphotyrosine protein phosphatase family.</text>
</comment>
<evidence type="ECO:0000256" key="2">
    <source>
        <dbReference type="ARBA" id="ARBA00022801"/>
    </source>
</evidence>
<dbReference type="SMART" id="SM00226">
    <property type="entry name" value="LMWPc"/>
    <property type="match status" value="1"/>
</dbReference>
<dbReference type="InterPro" id="IPR017867">
    <property type="entry name" value="Tyr_phospatase_low_mol_wt"/>
</dbReference>
<feature type="active site" evidence="4">
    <location>
        <position position="23"/>
    </location>
</feature>
<keyword evidence="3" id="KW-0904">Protein phosphatase</keyword>
<evidence type="ECO:0000256" key="4">
    <source>
        <dbReference type="PIRSR" id="PIRSR617867-1"/>
    </source>
</evidence>
<protein>
    <submittedName>
        <fullName evidence="6">Phosphotyrosine phosphatase</fullName>
    </submittedName>
</protein>
<sequence>MAASSTSGQPVSVLFVCLGNICRSPMAEGVFRNLTQFGTPKQHPLIKEVDSCGTGAYHAGDRPDPRTLSVLADNGLTDYKHEARRVKVPEDFERFDYLLAMDEDNYIDLRDMVRRAQKKGQLGDDALQKVHMYGEFGGKNKKETIVDPWYDGGRKGFEVAYEQVSRMGKGLLKQIEDEAKSEL</sequence>
<gene>
    <name evidence="6" type="ORF">LECACI_7A003276</name>
</gene>
<accession>A0AAI9E9J3</accession>
<dbReference type="Proteomes" id="UP001296104">
    <property type="component" value="Unassembled WGS sequence"/>
</dbReference>
<dbReference type="PANTHER" id="PTHR11717">
    <property type="entry name" value="LOW MOLECULAR WEIGHT PROTEIN TYROSINE PHOSPHATASE"/>
    <property type="match status" value="1"/>
</dbReference>
<feature type="active site" description="Proton donor" evidence="4">
    <location>
        <position position="147"/>
    </location>
</feature>
<proteinExistence type="inferred from homology"/>
<dbReference type="CDD" id="cd16343">
    <property type="entry name" value="LMWPTP"/>
    <property type="match status" value="1"/>
</dbReference>
<keyword evidence="2" id="KW-0378">Hydrolase</keyword>
<evidence type="ECO:0000256" key="3">
    <source>
        <dbReference type="ARBA" id="ARBA00022912"/>
    </source>
</evidence>
<name>A0AAI9E9J3_9PEZI</name>
<dbReference type="PRINTS" id="PR00719">
    <property type="entry name" value="LMWPTPASE"/>
</dbReference>
<dbReference type="InterPro" id="IPR036196">
    <property type="entry name" value="Ptyr_pPase_sf"/>
</dbReference>
<evidence type="ECO:0000259" key="5">
    <source>
        <dbReference type="SMART" id="SM00226"/>
    </source>
</evidence>
<reference evidence="6" key="1">
    <citation type="submission" date="2023-11" db="EMBL/GenBank/DDBJ databases">
        <authorList>
            <person name="Alioto T."/>
            <person name="Alioto T."/>
            <person name="Gomez Garrido J."/>
        </authorList>
    </citation>
    <scope>NUCLEOTIDE SEQUENCE</scope>
</reference>
<evidence type="ECO:0000256" key="1">
    <source>
        <dbReference type="ARBA" id="ARBA00011063"/>
    </source>
</evidence>
<feature type="domain" description="Phosphotyrosine protein phosphatase I" evidence="5">
    <location>
        <begin position="11"/>
        <end position="174"/>
    </location>
</feature>
<dbReference type="AlphaFoldDB" id="A0AAI9E9J3"/>
<dbReference type="Gene3D" id="3.40.50.2300">
    <property type="match status" value="1"/>
</dbReference>
<comment type="caution">
    <text evidence="6">The sequence shown here is derived from an EMBL/GenBank/DDBJ whole genome shotgun (WGS) entry which is preliminary data.</text>
</comment>